<protein>
    <submittedName>
        <fullName evidence="1">Uncharacterized protein</fullName>
    </submittedName>
</protein>
<dbReference type="Proteomes" id="UP000799754">
    <property type="component" value="Unassembled WGS sequence"/>
</dbReference>
<dbReference type="EMBL" id="MU006743">
    <property type="protein sequence ID" value="KAF2622674.1"/>
    <property type="molecule type" value="Genomic_DNA"/>
</dbReference>
<comment type="caution">
    <text evidence="1">The sequence shown here is derived from an EMBL/GenBank/DDBJ whole genome shotgun (WGS) entry which is preliminary data.</text>
</comment>
<reference evidence="1" key="1">
    <citation type="journal article" date="2020" name="Stud. Mycol.">
        <title>101 Dothideomycetes genomes: a test case for predicting lifestyles and emergence of pathogens.</title>
        <authorList>
            <person name="Haridas S."/>
            <person name="Albert R."/>
            <person name="Binder M."/>
            <person name="Bloem J."/>
            <person name="Labutti K."/>
            <person name="Salamov A."/>
            <person name="Andreopoulos B."/>
            <person name="Baker S."/>
            <person name="Barry K."/>
            <person name="Bills G."/>
            <person name="Bluhm B."/>
            <person name="Cannon C."/>
            <person name="Castanera R."/>
            <person name="Culley D."/>
            <person name="Daum C."/>
            <person name="Ezra D."/>
            <person name="Gonzalez J."/>
            <person name="Henrissat B."/>
            <person name="Kuo A."/>
            <person name="Liang C."/>
            <person name="Lipzen A."/>
            <person name="Lutzoni F."/>
            <person name="Magnuson J."/>
            <person name="Mondo S."/>
            <person name="Nolan M."/>
            <person name="Ohm R."/>
            <person name="Pangilinan J."/>
            <person name="Park H.-J."/>
            <person name="Ramirez L."/>
            <person name="Alfaro M."/>
            <person name="Sun H."/>
            <person name="Tritt A."/>
            <person name="Yoshinaga Y."/>
            <person name="Zwiers L.-H."/>
            <person name="Turgeon B."/>
            <person name="Goodwin S."/>
            <person name="Spatafora J."/>
            <person name="Crous P."/>
            <person name="Grigoriev I."/>
        </authorList>
    </citation>
    <scope>NUCLEOTIDE SEQUENCE</scope>
    <source>
        <strain evidence="1">CBS 525.71</strain>
    </source>
</reference>
<name>A0ACB6RP21_9PLEO</name>
<evidence type="ECO:0000313" key="1">
    <source>
        <dbReference type="EMBL" id="KAF2622674.1"/>
    </source>
</evidence>
<accession>A0ACB6RP21</accession>
<organism evidence="1 2">
    <name type="scientific">Macroventuria anomochaeta</name>
    <dbReference type="NCBI Taxonomy" id="301207"/>
    <lineage>
        <taxon>Eukaryota</taxon>
        <taxon>Fungi</taxon>
        <taxon>Dikarya</taxon>
        <taxon>Ascomycota</taxon>
        <taxon>Pezizomycotina</taxon>
        <taxon>Dothideomycetes</taxon>
        <taxon>Pleosporomycetidae</taxon>
        <taxon>Pleosporales</taxon>
        <taxon>Pleosporineae</taxon>
        <taxon>Didymellaceae</taxon>
        <taxon>Macroventuria</taxon>
    </lineage>
</organism>
<gene>
    <name evidence="1" type="ORF">BU25DRAFT_300362</name>
</gene>
<feature type="non-terminal residue" evidence="1">
    <location>
        <position position="86"/>
    </location>
</feature>
<sequence length="86" mass="9868">MATPQVQAIRRWIMTGAVAAITVTGTIYGAGLKTDREVKQERKRYQQATPEEIISQLEIARDDLMMKKKEMERKIAGFQEKKKAKE</sequence>
<proteinExistence type="predicted"/>
<evidence type="ECO:0000313" key="2">
    <source>
        <dbReference type="Proteomes" id="UP000799754"/>
    </source>
</evidence>
<keyword evidence="2" id="KW-1185">Reference proteome</keyword>